<accession>A0AA37CD14</accession>
<dbReference type="AlphaFoldDB" id="A0AA37CD14"/>
<evidence type="ECO:0000313" key="3">
    <source>
        <dbReference type="Proteomes" id="UP000887212"/>
    </source>
</evidence>
<protein>
    <submittedName>
        <fullName evidence="1">Uncharacterized protein</fullName>
    </submittedName>
</protein>
<dbReference type="Proteomes" id="UP000887212">
    <property type="component" value="Unassembled WGS sequence"/>
</dbReference>
<evidence type="ECO:0000313" key="4">
    <source>
        <dbReference type="Proteomes" id="UP000887228"/>
    </source>
</evidence>
<proteinExistence type="predicted"/>
<sequence>MTIIVTGRKLDQSVAEDAFRDACQYLRQSRFAAFLLNELMTVPQLLHIEVTASPLSRNKDAWRRPKNSEPHSAGRVLWNLSSGYFAGEHGNTRPGLGELERHQARAHGDQLSHISPALVLMHELGKAYQYLIEKAGFQRYLSRDMRAQIHNLNLHAIDNAVALQLWDKAYPENHRSLVLP</sequence>
<dbReference type="EMBL" id="BPMS01000003">
    <property type="protein sequence ID" value="GIZ87873.1"/>
    <property type="molecule type" value="Genomic_DNA"/>
</dbReference>
<reference evidence="1 4" key="1">
    <citation type="submission" date="2021-07" db="EMBL/GenBank/DDBJ databases">
        <title>Whole genome sequencing of carbapenem-resistant Pseudomonas spp. isolated in Japan.</title>
        <authorList>
            <person name="Suzuki M."/>
            <person name="Maehana S."/>
            <person name="Kitasato H."/>
        </authorList>
    </citation>
    <scope>NUCLEOTIDE SEQUENCE</scope>
    <source>
        <strain evidence="1">KAM435</strain>
        <strain evidence="2 4">KAM436</strain>
    </source>
</reference>
<evidence type="ECO:0000313" key="1">
    <source>
        <dbReference type="EMBL" id="GIZ87873.1"/>
    </source>
</evidence>
<name>A0AA37CD14_AQUAC</name>
<dbReference type="Proteomes" id="UP000887228">
    <property type="component" value="Unassembled WGS sequence"/>
</dbReference>
<gene>
    <name evidence="1" type="ORF">KAM435_12000</name>
    <name evidence="2" type="ORF">KAM436_11820</name>
</gene>
<dbReference type="RefSeq" id="WP_061904198.1">
    <property type="nucleotide sequence ID" value="NZ_AP024354.1"/>
</dbReference>
<dbReference type="KEGG" id="palc:A0T30_10945"/>
<dbReference type="EMBL" id="BPMT01000003">
    <property type="protein sequence ID" value="GIZ92214.1"/>
    <property type="molecule type" value="Genomic_DNA"/>
</dbReference>
<evidence type="ECO:0000313" key="2">
    <source>
        <dbReference type="EMBL" id="GIZ92214.1"/>
    </source>
</evidence>
<organism evidence="1 3">
    <name type="scientific">Aquipseudomonas alcaligenes</name>
    <name type="common">Pseudomonas alcaligenes</name>
    <dbReference type="NCBI Taxonomy" id="43263"/>
    <lineage>
        <taxon>Bacteria</taxon>
        <taxon>Pseudomonadati</taxon>
        <taxon>Pseudomonadota</taxon>
        <taxon>Gammaproteobacteria</taxon>
        <taxon>Pseudomonadales</taxon>
        <taxon>Pseudomonadaceae</taxon>
        <taxon>Aquipseudomonas</taxon>
    </lineage>
</organism>
<comment type="caution">
    <text evidence="1">The sequence shown here is derived from an EMBL/GenBank/DDBJ whole genome shotgun (WGS) entry which is preliminary data.</text>
</comment>
<dbReference type="GeneID" id="42930305"/>